<name>A0A1F5Z177_9BACT</name>
<reference evidence="1 2" key="1">
    <citation type="journal article" date="2016" name="Nat. Commun.">
        <title>Thousands of microbial genomes shed light on interconnected biogeochemical processes in an aquifer system.</title>
        <authorList>
            <person name="Anantharaman K."/>
            <person name="Brown C.T."/>
            <person name="Hug L.A."/>
            <person name="Sharon I."/>
            <person name="Castelle C.J."/>
            <person name="Probst A.J."/>
            <person name="Thomas B.C."/>
            <person name="Singh A."/>
            <person name="Wilkins M.J."/>
            <person name="Karaoz U."/>
            <person name="Brodie E.L."/>
            <person name="Williams K.H."/>
            <person name="Hubbard S.S."/>
            <person name="Banfield J.F."/>
        </authorList>
    </citation>
    <scope>NUCLEOTIDE SEQUENCE [LARGE SCALE GENOMIC DNA]</scope>
</reference>
<accession>A0A1F5Z177</accession>
<gene>
    <name evidence="1" type="ORF">A2777_06475</name>
</gene>
<evidence type="ECO:0000313" key="2">
    <source>
        <dbReference type="Proteomes" id="UP000177354"/>
    </source>
</evidence>
<organism evidence="1 2">
    <name type="scientific">Candidatus Gottesmanbacteria bacterium RIFCSPHIGHO2_01_FULL_40_15</name>
    <dbReference type="NCBI Taxonomy" id="1798376"/>
    <lineage>
        <taxon>Bacteria</taxon>
        <taxon>Candidatus Gottesmaniibacteriota</taxon>
    </lineage>
</organism>
<comment type="caution">
    <text evidence="1">The sequence shown here is derived from an EMBL/GenBank/DDBJ whole genome shotgun (WGS) entry which is preliminary data.</text>
</comment>
<sequence>MLYFITKIIIFMNPEILRQTLTPSEKIALNMQENSLADKVSKLIENRGQDINKHLMYSFTVLKEKFSSLSLQFSATDHALTWGLIGVGFGSVFGIASRLSDKGYVKYLLIPGVIAFETSGLFYGLSTQSSELTALSAGALLSTIATGPGPWIGRNLRYLLLEKEL</sequence>
<dbReference type="AlphaFoldDB" id="A0A1F5Z177"/>
<dbReference type="EMBL" id="MFJF01000018">
    <property type="protein sequence ID" value="OGG06219.1"/>
    <property type="molecule type" value="Genomic_DNA"/>
</dbReference>
<dbReference type="Proteomes" id="UP000177354">
    <property type="component" value="Unassembled WGS sequence"/>
</dbReference>
<evidence type="ECO:0000313" key="1">
    <source>
        <dbReference type="EMBL" id="OGG06219.1"/>
    </source>
</evidence>
<protein>
    <submittedName>
        <fullName evidence="1">Uncharacterized protein</fullName>
    </submittedName>
</protein>
<proteinExistence type="predicted"/>